<evidence type="ECO:0000259" key="1">
    <source>
        <dbReference type="PROSITE" id="PS50304"/>
    </source>
</evidence>
<organism evidence="2 3">
    <name type="scientific">Knipowitschia caucasica</name>
    <name type="common">Caucasian dwarf goby</name>
    <name type="synonym">Pomatoschistus caucasicus</name>
    <dbReference type="NCBI Taxonomy" id="637954"/>
    <lineage>
        <taxon>Eukaryota</taxon>
        <taxon>Metazoa</taxon>
        <taxon>Chordata</taxon>
        <taxon>Craniata</taxon>
        <taxon>Vertebrata</taxon>
        <taxon>Euteleostomi</taxon>
        <taxon>Actinopterygii</taxon>
        <taxon>Neopterygii</taxon>
        <taxon>Teleostei</taxon>
        <taxon>Neoteleostei</taxon>
        <taxon>Acanthomorphata</taxon>
        <taxon>Gobiaria</taxon>
        <taxon>Gobiiformes</taxon>
        <taxon>Gobioidei</taxon>
        <taxon>Gobiidae</taxon>
        <taxon>Gobiinae</taxon>
        <taxon>Knipowitschia</taxon>
    </lineage>
</organism>
<sequence>MMKKLSEHFNKVALDEDVLENPEPGMLCCAVFEEDMHFYRGVVVDILQHGAEVLFIDFGNLAKVPHNLIKKIPKEFSGTSAFALCCSLDSVVPTDEFWTSSSTNAFRNLSSNKILQVQVIQMRKNKLDVELYYEKSGNDGGQRLSELLISKNHAHYRSDDEENVIQLENSMNSEVFKESLLPCTDIALKVGDLVLATYEEDEALYRAVVKEIVDPCAFLVVFVDFGNSATVSKEKLFMMKKDNITQPRYSVQCCLHDHSAFDSSTAFANAVMDRSLMFEFVCYKNSQWEVNVETFDAVTSVPDDAVDKMETNTVEPAASKEIRVRAKKETTIEVPEDLFKAFLPPKIQRGDTETGQVLSSQRNGEFYFRPDKSRDALAALETLIAVHLGIVMDRSLGQNFPNEEKQTELVFTQEHAPGLDLPQNLAFAPVELNKEYSGFAAAITSPCEFCLVLDDFDLISQVSILLDDLPNDLQPLPQSHLVPRTGCLVNSQSRNKWCRAEILHADSTLTLNLVDYGHAECLHFGEKSKLRKLPESITALPKVTYPCVLNAVRPTGEGQEWSDEATIFFQQCLDQRNLQIFFREVMSDQQWKVDVLTDGGHVAMQLVDAGHASYTDPMLGLRFQEKGLPGQWNLSDDEEDDEDPDDVHQMFEETEEIFKVKSDSNLCTTM</sequence>
<dbReference type="SUPFAM" id="SSF63748">
    <property type="entry name" value="Tudor/PWWP/MBT"/>
    <property type="match status" value="3"/>
</dbReference>
<dbReference type="SMART" id="SM00333">
    <property type="entry name" value="TUDOR"/>
    <property type="match status" value="2"/>
</dbReference>
<gene>
    <name evidence="2" type="ORF">KC01_LOCUS16629</name>
</gene>
<dbReference type="GO" id="GO:0007283">
    <property type="term" value="P:spermatogenesis"/>
    <property type="evidence" value="ECO:0007669"/>
    <property type="project" value="TreeGrafter"/>
</dbReference>
<dbReference type="SUPFAM" id="SSF50199">
    <property type="entry name" value="Staphylococcal nuclease"/>
    <property type="match status" value="1"/>
</dbReference>
<evidence type="ECO:0000313" key="3">
    <source>
        <dbReference type="Proteomes" id="UP001497482"/>
    </source>
</evidence>
<proteinExistence type="predicted"/>
<dbReference type="Pfam" id="PF00567">
    <property type="entry name" value="TUDOR"/>
    <property type="match status" value="3"/>
</dbReference>
<dbReference type="AlphaFoldDB" id="A0AAV2KF85"/>
<name>A0AAV2KF85_KNICA</name>
<dbReference type="Gene3D" id="2.30.30.140">
    <property type="match status" value="3"/>
</dbReference>
<dbReference type="GO" id="GO:0043186">
    <property type="term" value="C:P granule"/>
    <property type="evidence" value="ECO:0007669"/>
    <property type="project" value="TreeGrafter"/>
</dbReference>
<dbReference type="EMBL" id="OZ035839">
    <property type="protein sequence ID" value="CAL1586594.1"/>
    <property type="molecule type" value="Genomic_DNA"/>
</dbReference>
<dbReference type="InterPro" id="IPR050621">
    <property type="entry name" value="Tudor_domain_containing"/>
</dbReference>
<dbReference type="InterPro" id="IPR002999">
    <property type="entry name" value="Tudor"/>
</dbReference>
<feature type="domain" description="Tudor" evidence="1">
    <location>
        <begin position="187"/>
        <end position="246"/>
    </location>
</feature>
<feature type="domain" description="Tudor" evidence="1">
    <location>
        <begin position="21"/>
        <end position="79"/>
    </location>
</feature>
<dbReference type="GO" id="GO:0034587">
    <property type="term" value="P:piRNA processing"/>
    <property type="evidence" value="ECO:0007669"/>
    <property type="project" value="TreeGrafter"/>
</dbReference>
<dbReference type="PROSITE" id="PS50304">
    <property type="entry name" value="TUDOR"/>
    <property type="match status" value="2"/>
</dbReference>
<evidence type="ECO:0000313" key="2">
    <source>
        <dbReference type="EMBL" id="CAL1586594.1"/>
    </source>
</evidence>
<dbReference type="InterPro" id="IPR035437">
    <property type="entry name" value="SNase_OB-fold_sf"/>
</dbReference>
<dbReference type="Proteomes" id="UP001497482">
    <property type="component" value="Chromosome 17"/>
</dbReference>
<dbReference type="Gene3D" id="2.40.50.90">
    <property type="match status" value="2"/>
</dbReference>
<protein>
    <recommendedName>
        <fullName evidence="1">Tudor domain-containing protein</fullName>
    </recommendedName>
</protein>
<dbReference type="GO" id="GO:0030719">
    <property type="term" value="P:P granule organization"/>
    <property type="evidence" value="ECO:0007669"/>
    <property type="project" value="TreeGrafter"/>
</dbReference>
<dbReference type="PANTHER" id="PTHR22948:SF7">
    <property type="entry name" value="TUDOR DOMAIN-CONTAINING PROTEIN 15"/>
    <property type="match status" value="1"/>
</dbReference>
<reference evidence="2 3" key="1">
    <citation type="submission" date="2024-04" db="EMBL/GenBank/DDBJ databases">
        <authorList>
            <person name="Waldvogel A.-M."/>
            <person name="Schoenle A."/>
        </authorList>
    </citation>
    <scope>NUCLEOTIDE SEQUENCE [LARGE SCALE GENOMIC DNA]</scope>
</reference>
<keyword evidence="3" id="KW-1185">Reference proteome</keyword>
<dbReference type="PANTHER" id="PTHR22948">
    <property type="entry name" value="TUDOR DOMAIN CONTAINING PROTEIN"/>
    <property type="match status" value="1"/>
</dbReference>
<accession>A0AAV2KF85</accession>